<evidence type="ECO:0000313" key="9">
    <source>
        <dbReference type="Proteomes" id="UP000266441"/>
    </source>
</evidence>
<evidence type="ECO:0000256" key="7">
    <source>
        <dbReference type="PIRSR" id="PIRSR001365-2"/>
    </source>
</evidence>
<comment type="similarity">
    <text evidence="5">Belongs to the DapA family.</text>
</comment>
<dbReference type="GO" id="GO:0016829">
    <property type="term" value="F:lyase activity"/>
    <property type="evidence" value="ECO:0007669"/>
    <property type="project" value="UniProtKB-KW"/>
</dbReference>
<evidence type="ECO:0000313" key="8">
    <source>
        <dbReference type="EMBL" id="RIH63065.1"/>
    </source>
</evidence>
<feature type="binding site" evidence="7">
    <location>
        <position position="222"/>
    </location>
    <ligand>
        <name>pyruvate</name>
        <dbReference type="ChEBI" id="CHEBI:15361"/>
    </ligand>
</feature>
<dbReference type="PIRSF" id="PIRSF001365">
    <property type="entry name" value="DHDPS"/>
    <property type="match status" value="1"/>
</dbReference>
<reference evidence="8 9" key="1">
    <citation type="journal article" date="2015" name="Int. J. Syst. Evol. Microbiol.">
        <title>Mariniphaga sediminis sp. nov., isolated from coastal sediment.</title>
        <authorList>
            <person name="Wang F.Q."/>
            <person name="Shen Q.Y."/>
            <person name="Chen G.J."/>
            <person name="Du Z.J."/>
        </authorList>
    </citation>
    <scope>NUCLEOTIDE SEQUENCE [LARGE SCALE GENOMIC DNA]</scope>
    <source>
        <strain evidence="8 9">SY21</strain>
    </source>
</reference>
<keyword evidence="9" id="KW-1185">Reference proteome</keyword>
<keyword evidence="3 5" id="KW-0456">Lyase</keyword>
<proteinExistence type="inferred from homology"/>
<gene>
    <name evidence="8" type="ORF">D1164_21790</name>
</gene>
<dbReference type="SMART" id="SM01130">
    <property type="entry name" value="DHDPS"/>
    <property type="match status" value="1"/>
</dbReference>
<keyword evidence="4" id="KW-0119">Carbohydrate metabolism</keyword>
<comment type="subcellular location">
    <subcellularLocation>
        <location evidence="1">Cytoplasm</location>
    </subcellularLocation>
</comment>
<feature type="active site" description="Proton donor/acceptor" evidence="6">
    <location>
        <position position="150"/>
    </location>
</feature>
<dbReference type="AlphaFoldDB" id="A0A399CST2"/>
<dbReference type="PANTHER" id="PTHR12128:SF21">
    <property type="entry name" value="N-ACETYLNEURAMINATE LYASE"/>
    <property type="match status" value="1"/>
</dbReference>
<accession>A0A399CST2</accession>
<dbReference type="PANTHER" id="PTHR12128">
    <property type="entry name" value="DIHYDRODIPICOLINATE SYNTHASE"/>
    <property type="match status" value="1"/>
</dbReference>
<evidence type="ECO:0000256" key="3">
    <source>
        <dbReference type="ARBA" id="ARBA00023239"/>
    </source>
</evidence>
<organism evidence="8 9">
    <name type="scientific">Mariniphaga sediminis</name>
    <dbReference type="NCBI Taxonomy" id="1628158"/>
    <lineage>
        <taxon>Bacteria</taxon>
        <taxon>Pseudomonadati</taxon>
        <taxon>Bacteroidota</taxon>
        <taxon>Bacteroidia</taxon>
        <taxon>Marinilabiliales</taxon>
        <taxon>Prolixibacteraceae</taxon>
        <taxon>Mariniphaga</taxon>
    </lineage>
</organism>
<dbReference type="GO" id="GO:0005737">
    <property type="term" value="C:cytoplasm"/>
    <property type="evidence" value="ECO:0007669"/>
    <property type="project" value="UniProtKB-SubCell"/>
</dbReference>
<evidence type="ECO:0000256" key="5">
    <source>
        <dbReference type="PIRNR" id="PIRNR001365"/>
    </source>
</evidence>
<evidence type="ECO:0000256" key="4">
    <source>
        <dbReference type="ARBA" id="ARBA00023277"/>
    </source>
</evidence>
<dbReference type="Pfam" id="PF00701">
    <property type="entry name" value="DHDPS"/>
    <property type="match status" value="1"/>
</dbReference>
<dbReference type="Proteomes" id="UP000266441">
    <property type="component" value="Unassembled WGS sequence"/>
</dbReference>
<sequence>MTIKNKNYKNMKEYSKIDGLIAPVFTPMKENADINTVEIPGYADFLISNGLNGVFVNGSSGEGMLLTTDERKMITEAWAPFASENFKFIVHVGSTSYRQAQELALHARDCGAWAISCMGPTFLQPKTPLELVDFCRQVASVVPDLPFYYYHIPERSGVNIRMSEFLKEGQKVIPNLAGIKFTDANFMEMQQCLALSNGRFDITHGQEQTLLCGLSIGVKGAIGTSYNFVPRLYQELLEAFKNRDMEKARELQMESVKITEVIIKYGGGIVGGKAMMKLIGIDFGLCRSPLRNLSSTEYIGLERDLKETGFFDFIARLK</sequence>
<evidence type="ECO:0000256" key="6">
    <source>
        <dbReference type="PIRSR" id="PIRSR001365-1"/>
    </source>
</evidence>
<dbReference type="SUPFAM" id="SSF51569">
    <property type="entry name" value="Aldolase"/>
    <property type="match status" value="1"/>
</dbReference>
<evidence type="ECO:0000256" key="2">
    <source>
        <dbReference type="ARBA" id="ARBA00022490"/>
    </source>
</evidence>
<feature type="active site" description="Schiff-base intermediate with substrate" evidence="6">
    <location>
        <position position="180"/>
    </location>
</feature>
<name>A0A399CST2_9BACT</name>
<protein>
    <submittedName>
        <fullName evidence="8">N-acetylneuraminate lyase</fullName>
    </submittedName>
</protein>
<dbReference type="InterPro" id="IPR002220">
    <property type="entry name" value="DapA-like"/>
</dbReference>
<comment type="caution">
    <text evidence="8">The sequence shown here is derived from an EMBL/GenBank/DDBJ whole genome shotgun (WGS) entry which is preliminary data.</text>
</comment>
<dbReference type="InterPro" id="IPR013785">
    <property type="entry name" value="Aldolase_TIM"/>
</dbReference>
<dbReference type="EMBL" id="QWET01000027">
    <property type="protein sequence ID" value="RIH63065.1"/>
    <property type="molecule type" value="Genomic_DNA"/>
</dbReference>
<dbReference type="PRINTS" id="PR00146">
    <property type="entry name" value="DHPICSNTHASE"/>
</dbReference>
<dbReference type="Gene3D" id="3.20.20.70">
    <property type="entry name" value="Aldolase class I"/>
    <property type="match status" value="1"/>
</dbReference>
<keyword evidence="2" id="KW-0963">Cytoplasm</keyword>
<evidence type="ECO:0000256" key="1">
    <source>
        <dbReference type="ARBA" id="ARBA00004496"/>
    </source>
</evidence>